<keyword evidence="2" id="KW-0949">S-adenosyl-L-methionine</keyword>
<feature type="domain" description="DUF4942" evidence="4">
    <location>
        <begin position="91"/>
        <end position="271"/>
    </location>
</feature>
<sequence>MVDRTILDDCVRTLRDCRTAAESATEAMLRRMPFLEVAISEREPADADHAFPRVVADTSWRRADDLPPDVCATPGGTALSHCMRSAATDQFGRKIWQLAIDKIAARSNVDRTDRAAVRLMHDSVPDLNDPAQDVETIRLLCESPGTLFRRTLARRLSVLDRRFRSYDGWRENSAAKLVHIPSHEISQQDIMRLLWDVEVIFAIMDGRESEYDANTSLAALKKAVIPEVGFANGITAEYLDVTIPSTGELSIKFRREDLLEKILDVLADHYGAPAPEEGIKDTDNLYAPTRSHAKNLGFFPTPPDIASTIIQHSSIFRRSQGDSLRVLEPSAGAGHLAREAVQAGAMVDCVELDADRCAQLRAAGLYRMIRESDFLDVNPEETGLYDRVIMNPPFDHQRDIDHVMHAIRFLKPDGLLVSVMSPGTEYRSTQKATAFRRYVADLNGYWLDLPEESFVLSGSYSNTILLNLWRDGRAYFSNTKTANFVRP</sequence>
<dbReference type="InterPro" id="IPR007848">
    <property type="entry name" value="Small_mtfrase_dom"/>
</dbReference>
<dbReference type="Pfam" id="PF13708">
    <property type="entry name" value="DUF4942"/>
    <property type="match status" value="1"/>
</dbReference>
<dbReference type="CDD" id="cd02440">
    <property type="entry name" value="AdoMet_MTases"/>
    <property type="match status" value="1"/>
</dbReference>
<dbReference type="Proteomes" id="UP000186364">
    <property type="component" value="Unassembled WGS sequence"/>
</dbReference>
<name>A0A1Q9AU58_9HYPH</name>
<evidence type="ECO:0000313" key="6">
    <source>
        <dbReference type="Proteomes" id="UP000186364"/>
    </source>
</evidence>
<keyword evidence="6" id="KW-1185">Reference proteome</keyword>
<evidence type="ECO:0000313" key="5">
    <source>
        <dbReference type="EMBL" id="OLP58912.1"/>
    </source>
</evidence>
<feature type="domain" description="Methyltransferase small" evidence="3">
    <location>
        <begin position="324"/>
        <end position="431"/>
    </location>
</feature>
<dbReference type="InterPro" id="IPR031339">
    <property type="entry name" value="DUF4942"/>
</dbReference>
<evidence type="ECO:0000256" key="2">
    <source>
        <dbReference type="ARBA" id="ARBA00022691"/>
    </source>
</evidence>
<organism evidence="5 6">
    <name type="scientific">Xaviernesmea oryzae</name>
    <dbReference type="NCBI Taxonomy" id="464029"/>
    <lineage>
        <taxon>Bacteria</taxon>
        <taxon>Pseudomonadati</taxon>
        <taxon>Pseudomonadota</taxon>
        <taxon>Alphaproteobacteria</taxon>
        <taxon>Hyphomicrobiales</taxon>
        <taxon>Rhizobiaceae</taxon>
        <taxon>Rhizobium/Agrobacterium group</taxon>
        <taxon>Xaviernesmea</taxon>
    </lineage>
</organism>
<evidence type="ECO:0000259" key="3">
    <source>
        <dbReference type="Pfam" id="PF05175"/>
    </source>
</evidence>
<dbReference type="Pfam" id="PF05175">
    <property type="entry name" value="MTS"/>
    <property type="match status" value="1"/>
</dbReference>
<evidence type="ECO:0000256" key="1">
    <source>
        <dbReference type="ARBA" id="ARBA00022603"/>
    </source>
</evidence>
<reference evidence="5 6" key="1">
    <citation type="submission" date="2016-09" db="EMBL/GenBank/DDBJ databases">
        <title>Rhizobium sp. nov., a novel species isolated from the rice rhizosphere.</title>
        <authorList>
            <person name="Zhao J."/>
            <person name="Zhang X."/>
        </authorList>
    </citation>
    <scope>NUCLEOTIDE SEQUENCE [LARGE SCALE GENOMIC DNA]</scope>
    <source>
        <strain evidence="5 6">1.7048</strain>
    </source>
</reference>
<dbReference type="Gene3D" id="3.40.50.150">
    <property type="entry name" value="Vaccinia Virus protein VP39"/>
    <property type="match status" value="1"/>
</dbReference>
<protein>
    <recommendedName>
        <fullName evidence="7">DUF4942 domain-containing protein</fullName>
    </recommendedName>
</protein>
<evidence type="ECO:0008006" key="7">
    <source>
        <dbReference type="Google" id="ProtNLM"/>
    </source>
</evidence>
<dbReference type="SUPFAM" id="SSF53335">
    <property type="entry name" value="S-adenosyl-L-methionine-dependent methyltransferases"/>
    <property type="match status" value="1"/>
</dbReference>
<accession>A0A1Q9AU58</accession>
<proteinExistence type="predicted"/>
<evidence type="ECO:0000259" key="4">
    <source>
        <dbReference type="Pfam" id="PF13708"/>
    </source>
</evidence>
<gene>
    <name evidence="5" type="ORF">BJF93_23075</name>
</gene>
<dbReference type="PRINTS" id="PR00507">
    <property type="entry name" value="N12N6MTFRASE"/>
</dbReference>
<keyword evidence="1" id="KW-0489">Methyltransferase</keyword>
<comment type="caution">
    <text evidence="5">The sequence shown here is derived from an EMBL/GenBank/DDBJ whole genome shotgun (WGS) entry which is preliminary data.</text>
</comment>
<dbReference type="AlphaFoldDB" id="A0A1Q9AU58"/>
<dbReference type="EMBL" id="MKIP01000054">
    <property type="protein sequence ID" value="OLP58912.1"/>
    <property type="molecule type" value="Genomic_DNA"/>
</dbReference>
<keyword evidence="1" id="KW-0808">Transferase</keyword>
<dbReference type="InterPro" id="IPR029063">
    <property type="entry name" value="SAM-dependent_MTases_sf"/>
</dbReference>